<gene>
    <name evidence="1" type="ORF">KC19_1G061300</name>
</gene>
<evidence type="ECO:0000313" key="1">
    <source>
        <dbReference type="EMBL" id="KAG0589981.1"/>
    </source>
</evidence>
<proteinExistence type="predicted"/>
<dbReference type="Proteomes" id="UP000822688">
    <property type="component" value="Chromosome 1"/>
</dbReference>
<organism evidence="1 2">
    <name type="scientific">Ceratodon purpureus</name>
    <name type="common">Fire moss</name>
    <name type="synonym">Dicranum purpureum</name>
    <dbReference type="NCBI Taxonomy" id="3225"/>
    <lineage>
        <taxon>Eukaryota</taxon>
        <taxon>Viridiplantae</taxon>
        <taxon>Streptophyta</taxon>
        <taxon>Embryophyta</taxon>
        <taxon>Bryophyta</taxon>
        <taxon>Bryophytina</taxon>
        <taxon>Bryopsida</taxon>
        <taxon>Dicranidae</taxon>
        <taxon>Pseudoditrichales</taxon>
        <taxon>Ditrichaceae</taxon>
        <taxon>Ceratodon</taxon>
    </lineage>
</organism>
<accession>A0A8T0J582</accession>
<comment type="caution">
    <text evidence="1">The sequence shown here is derived from an EMBL/GenBank/DDBJ whole genome shotgun (WGS) entry which is preliminary data.</text>
</comment>
<protein>
    <submittedName>
        <fullName evidence="1">Uncharacterized protein</fullName>
    </submittedName>
</protein>
<dbReference type="AlphaFoldDB" id="A0A8T0J582"/>
<evidence type="ECO:0000313" key="2">
    <source>
        <dbReference type="Proteomes" id="UP000822688"/>
    </source>
</evidence>
<keyword evidence="2" id="KW-1185">Reference proteome</keyword>
<dbReference type="EMBL" id="CM026421">
    <property type="protein sequence ID" value="KAG0589981.1"/>
    <property type="molecule type" value="Genomic_DNA"/>
</dbReference>
<sequence length="107" mass="12404">MHPSFIVVVILLHRHIHQELKLNIVQQLGVKNKSATLITHIHCKMPTWGFLGHHFTLLGSLEQTHLHCLICLQQQISRGNVSRQLQWNHFLKEWFTGTVLPMEQNSG</sequence>
<name>A0A8T0J582_CERPU</name>
<reference evidence="1" key="1">
    <citation type="submission" date="2020-06" db="EMBL/GenBank/DDBJ databases">
        <title>WGS assembly of Ceratodon purpureus strain R40.</title>
        <authorList>
            <person name="Carey S.B."/>
            <person name="Jenkins J."/>
            <person name="Shu S."/>
            <person name="Lovell J.T."/>
            <person name="Sreedasyam A."/>
            <person name="Maumus F."/>
            <person name="Tiley G.P."/>
            <person name="Fernandez-Pozo N."/>
            <person name="Barry K."/>
            <person name="Chen C."/>
            <person name="Wang M."/>
            <person name="Lipzen A."/>
            <person name="Daum C."/>
            <person name="Saski C.A."/>
            <person name="Payton A.C."/>
            <person name="Mcbreen J.C."/>
            <person name="Conrad R.E."/>
            <person name="Kollar L.M."/>
            <person name="Olsson S."/>
            <person name="Huttunen S."/>
            <person name="Landis J.B."/>
            <person name="Wickett N.J."/>
            <person name="Johnson M.G."/>
            <person name="Rensing S.A."/>
            <person name="Grimwood J."/>
            <person name="Schmutz J."/>
            <person name="Mcdaniel S.F."/>
        </authorList>
    </citation>
    <scope>NUCLEOTIDE SEQUENCE</scope>
    <source>
        <strain evidence="1">R40</strain>
    </source>
</reference>